<evidence type="ECO:0000256" key="2">
    <source>
        <dbReference type="ARBA" id="ARBA00022692"/>
    </source>
</evidence>
<feature type="transmembrane region" description="Helical" evidence="6">
    <location>
        <begin position="465"/>
        <end position="487"/>
    </location>
</feature>
<feature type="transmembrane region" description="Helical" evidence="6">
    <location>
        <begin position="493"/>
        <end position="517"/>
    </location>
</feature>
<dbReference type="InterPro" id="IPR011701">
    <property type="entry name" value="MFS"/>
</dbReference>
<keyword evidence="3 6" id="KW-1133">Transmembrane helix</keyword>
<dbReference type="PANTHER" id="PTHR23502:SF60">
    <property type="entry name" value="MAJOR FACILITATOR SUPERFAMILY (MFS) PROFILE DOMAIN-CONTAINING PROTEIN-RELATED"/>
    <property type="match status" value="1"/>
</dbReference>
<feature type="transmembrane region" description="Helical" evidence="6">
    <location>
        <begin position="216"/>
        <end position="237"/>
    </location>
</feature>
<evidence type="ECO:0000256" key="6">
    <source>
        <dbReference type="SAM" id="Phobius"/>
    </source>
</evidence>
<feature type="region of interest" description="Disordered" evidence="5">
    <location>
        <begin position="1"/>
        <end position="58"/>
    </location>
</feature>
<name>A0AAN6MW66_9PEZI</name>
<dbReference type="Proteomes" id="UP001303473">
    <property type="component" value="Unassembled WGS sequence"/>
</dbReference>
<feature type="transmembrane region" description="Helical" evidence="6">
    <location>
        <begin position="321"/>
        <end position="340"/>
    </location>
</feature>
<feature type="transmembrane region" description="Helical" evidence="6">
    <location>
        <begin position="360"/>
        <end position="380"/>
    </location>
</feature>
<organism evidence="8 9">
    <name type="scientific">Diplogelasinospora grovesii</name>
    <dbReference type="NCBI Taxonomy" id="303347"/>
    <lineage>
        <taxon>Eukaryota</taxon>
        <taxon>Fungi</taxon>
        <taxon>Dikarya</taxon>
        <taxon>Ascomycota</taxon>
        <taxon>Pezizomycotina</taxon>
        <taxon>Sordariomycetes</taxon>
        <taxon>Sordariomycetidae</taxon>
        <taxon>Sordariales</taxon>
        <taxon>Diplogelasinosporaceae</taxon>
        <taxon>Diplogelasinospora</taxon>
    </lineage>
</organism>
<evidence type="ECO:0000256" key="3">
    <source>
        <dbReference type="ARBA" id="ARBA00022989"/>
    </source>
</evidence>
<proteinExistence type="predicted"/>
<feature type="transmembrane region" description="Helical" evidence="6">
    <location>
        <begin position="401"/>
        <end position="420"/>
    </location>
</feature>
<dbReference type="Gene3D" id="1.20.1250.20">
    <property type="entry name" value="MFS general substrate transporter like domains"/>
    <property type="match status" value="1"/>
</dbReference>
<accession>A0AAN6MW66</accession>
<dbReference type="EMBL" id="MU853974">
    <property type="protein sequence ID" value="KAK3934600.1"/>
    <property type="molecule type" value="Genomic_DNA"/>
</dbReference>
<feature type="transmembrane region" description="Helical" evidence="6">
    <location>
        <begin position="243"/>
        <end position="265"/>
    </location>
</feature>
<evidence type="ECO:0000256" key="1">
    <source>
        <dbReference type="ARBA" id="ARBA00004141"/>
    </source>
</evidence>
<feature type="transmembrane region" description="Helical" evidence="6">
    <location>
        <begin position="157"/>
        <end position="176"/>
    </location>
</feature>
<protein>
    <submittedName>
        <fullName evidence="8">Polyamine transporter 3</fullName>
    </submittedName>
</protein>
<evidence type="ECO:0000256" key="4">
    <source>
        <dbReference type="ARBA" id="ARBA00023136"/>
    </source>
</evidence>
<evidence type="ECO:0000259" key="7">
    <source>
        <dbReference type="PROSITE" id="PS50850"/>
    </source>
</evidence>
<comment type="subcellular location">
    <subcellularLocation>
        <location evidence="1">Membrane</location>
        <topology evidence="1">Multi-pass membrane protein</topology>
    </subcellularLocation>
</comment>
<dbReference type="AlphaFoldDB" id="A0AAN6MW66"/>
<feature type="transmembrane region" description="Helical" evidence="6">
    <location>
        <begin position="432"/>
        <end position="453"/>
    </location>
</feature>
<reference evidence="9" key="1">
    <citation type="journal article" date="2023" name="Mol. Phylogenet. Evol.">
        <title>Genome-scale phylogeny and comparative genomics of the fungal order Sordariales.</title>
        <authorList>
            <person name="Hensen N."/>
            <person name="Bonometti L."/>
            <person name="Westerberg I."/>
            <person name="Brannstrom I.O."/>
            <person name="Guillou S."/>
            <person name="Cros-Aarteil S."/>
            <person name="Calhoun S."/>
            <person name="Haridas S."/>
            <person name="Kuo A."/>
            <person name="Mondo S."/>
            <person name="Pangilinan J."/>
            <person name="Riley R."/>
            <person name="LaButti K."/>
            <person name="Andreopoulos B."/>
            <person name="Lipzen A."/>
            <person name="Chen C."/>
            <person name="Yan M."/>
            <person name="Daum C."/>
            <person name="Ng V."/>
            <person name="Clum A."/>
            <person name="Steindorff A."/>
            <person name="Ohm R.A."/>
            <person name="Martin F."/>
            <person name="Silar P."/>
            <person name="Natvig D.O."/>
            <person name="Lalanne C."/>
            <person name="Gautier V."/>
            <person name="Ament-Velasquez S.L."/>
            <person name="Kruys A."/>
            <person name="Hutchinson M.I."/>
            <person name="Powell A.J."/>
            <person name="Barry K."/>
            <person name="Miller A.N."/>
            <person name="Grigoriev I.V."/>
            <person name="Debuchy R."/>
            <person name="Gladieux P."/>
            <person name="Hiltunen Thoren M."/>
            <person name="Johannesson H."/>
        </authorList>
    </citation>
    <scope>NUCLEOTIDE SEQUENCE [LARGE SCALE GENOMIC DNA]</scope>
    <source>
        <strain evidence="9">CBS 340.73</strain>
    </source>
</reference>
<dbReference type="GO" id="GO:0022857">
    <property type="term" value="F:transmembrane transporter activity"/>
    <property type="evidence" value="ECO:0007669"/>
    <property type="project" value="InterPro"/>
</dbReference>
<dbReference type="CDD" id="cd17323">
    <property type="entry name" value="MFS_Tpo1_MDR_like"/>
    <property type="match status" value="1"/>
</dbReference>
<comment type="caution">
    <text evidence="8">The sequence shown here is derived from an EMBL/GenBank/DDBJ whole genome shotgun (WGS) entry which is preliminary data.</text>
</comment>
<evidence type="ECO:0000256" key="5">
    <source>
        <dbReference type="SAM" id="MobiDB-lite"/>
    </source>
</evidence>
<dbReference type="InterPro" id="IPR036259">
    <property type="entry name" value="MFS_trans_sf"/>
</dbReference>
<dbReference type="GO" id="GO:0016020">
    <property type="term" value="C:membrane"/>
    <property type="evidence" value="ECO:0007669"/>
    <property type="project" value="UniProtKB-SubCell"/>
</dbReference>
<feature type="compositionally biased region" description="Low complexity" evidence="5">
    <location>
        <begin position="8"/>
        <end position="22"/>
    </location>
</feature>
<feature type="transmembrane region" description="Helical" evidence="6">
    <location>
        <begin position="128"/>
        <end position="145"/>
    </location>
</feature>
<dbReference type="SUPFAM" id="SSF103473">
    <property type="entry name" value="MFS general substrate transporter"/>
    <property type="match status" value="1"/>
</dbReference>
<keyword evidence="4 6" id="KW-0472">Membrane</keyword>
<dbReference type="PROSITE" id="PS50850">
    <property type="entry name" value="MFS"/>
    <property type="match status" value="1"/>
</dbReference>
<dbReference type="FunFam" id="1.20.1250.20:FF:000011">
    <property type="entry name" value="MFS multidrug transporter, putative"/>
    <property type="match status" value="1"/>
</dbReference>
<dbReference type="InterPro" id="IPR020846">
    <property type="entry name" value="MFS_dom"/>
</dbReference>
<feature type="domain" description="Major facilitator superfamily (MFS) profile" evidence="7">
    <location>
        <begin position="90"/>
        <end position="522"/>
    </location>
</feature>
<dbReference type="PANTHER" id="PTHR23502">
    <property type="entry name" value="MAJOR FACILITATOR SUPERFAMILY"/>
    <property type="match status" value="1"/>
</dbReference>
<evidence type="ECO:0000313" key="8">
    <source>
        <dbReference type="EMBL" id="KAK3934600.1"/>
    </source>
</evidence>
<feature type="transmembrane region" description="Helical" evidence="6">
    <location>
        <begin position="182"/>
        <end position="204"/>
    </location>
</feature>
<evidence type="ECO:0000313" key="9">
    <source>
        <dbReference type="Proteomes" id="UP001303473"/>
    </source>
</evidence>
<sequence>MDTNTCRATTSLSTNPLSPSALEAQNDANGTAQADSREEEKSPETPSSEEALGESPTQPARILASAQVAWDGENDPEDPKNWSPMRKWKAIFAMSSFVFMSPLSSTIVAPALPAIASDLNINQPAVEQMVLSIFLLGFACGPLVASPLSEIYGRVRVVQSWNFMYIIFNAACGGARSKEAILVLRFIAGLCGSATLGIGGGTLSDLFRARDRGKAVAIYSWSPIIAPLIGAVIGGFISQHTTWHWTFYTSSLLSVVIQLSGLVFLEETYPPFLLRRKKAKLQTETGAMNLYTEFDYLDDVRVKVLTTNLIRPFKLLATQPIIQVLALYNAYLYGNIYILYADYIDLWTDIYGESLQIAGLNYISIAVGSAIAAECCTLVNDRIYRTLSTRNGGKGVPEFRVPIMIPATFFLGAGMFWYGWSAEKRLHWVMPNIGTSMFVAGALACTISVNAYVIDTYGRYSASGLAAVSTLRCIAGFTFPMFAPYMYSQLGYGWAGSVVGFIALGIGLPAALLLGVYGEVLRSKSPYASKLE</sequence>
<dbReference type="Pfam" id="PF07690">
    <property type="entry name" value="MFS_1"/>
    <property type="match status" value="1"/>
</dbReference>
<gene>
    <name evidence="8" type="ORF">QBC46DRAFT_368101</name>
</gene>
<keyword evidence="2 6" id="KW-0812">Transmembrane</keyword>
<keyword evidence="9" id="KW-1185">Reference proteome</keyword>
<feature type="transmembrane region" description="Helical" evidence="6">
    <location>
        <begin position="90"/>
        <end position="116"/>
    </location>
</feature>